<organism evidence="1 2">
    <name type="scientific">[Candida] jaroonii</name>
    <dbReference type="NCBI Taxonomy" id="467808"/>
    <lineage>
        <taxon>Eukaryota</taxon>
        <taxon>Fungi</taxon>
        <taxon>Dikarya</taxon>
        <taxon>Ascomycota</taxon>
        <taxon>Saccharomycotina</taxon>
        <taxon>Pichiomycetes</taxon>
        <taxon>Debaryomycetaceae</taxon>
        <taxon>Yamadazyma</taxon>
    </lineage>
</organism>
<sequence>MQGSYKNGGLPRPYNMKPIRPKKGSPYQNFQSNWFNSPRRKALGYFFMLFLFSLSFYWLGQTLKSTPDTIYELEDVDKKLMNSLQDVDNLVGKISNEKDKDEGVLDAKLAGNMMANSKGDIGIGINEAPKGGIANEAPIVGNDEELILKGKKSTKKNDQVERILNDIESKQEIL</sequence>
<gene>
    <name evidence="1" type="ORF">CLIB1444_21S00342</name>
</gene>
<protein>
    <submittedName>
        <fullName evidence="1">Uncharacterized protein</fullName>
    </submittedName>
</protein>
<dbReference type="Proteomes" id="UP001152531">
    <property type="component" value="Unassembled WGS sequence"/>
</dbReference>
<reference evidence="1" key="1">
    <citation type="submission" date="2022-06" db="EMBL/GenBank/DDBJ databases">
        <authorList>
            <person name="Legras J.-L."/>
            <person name="Devillers H."/>
            <person name="Grondin C."/>
        </authorList>
    </citation>
    <scope>NUCLEOTIDE SEQUENCE</scope>
    <source>
        <strain evidence="1">CLIB 1444</strain>
    </source>
</reference>
<evidence type="ECO:0000313" key="2">
    <source>
        <dbReference type="Proteomes" id="UP001152531"/>
    </source>
</evidence>
<proteinExistence type="predicted"/>
<evidence type="ECO:0000313" key="1">
    <source>
        <dbReference type="EMBL" id="CAH6723830.1"/>
    </source>
</evidence>
<name>A0ACA9YFG4_9ASCO</name>
<accession>A0ACA9YFG4</accession>
<keyword evidence="2" id="KW-1185">Reference proteome</keyword>
<comment type="caution">
    <text evidence="1">The sequence shown here is derived from an EMBL/GenBank/DDBJ whole genome shotgun (WGS) entry which is preliminary data.</text>
</comment>
<dbReference type="EMBL" id="CALSDN010000021">
    <property type="protein sequence ID" value="CAH6723830.1"/>
    <property type="molecule type" value="Genomic_DNA"/>
</dbReference>